<dbReference type="CDD" id="cd00086">
    <property type="entry name" value="homeodomain"/>
    <property type="match status" value="1"/>
</dbReference>
<dbReference type="Pfam" id="PF00046">
    <property type="entry name" value="Homeodomain"/>
    <property type="match status" value="1"/>
</dbReference>
<feature type="DNA-binding region" description="Homeobox" evidence="3">
    <location>
        <begin position="141"/>
        <end position="190"/>
    </location>
</feature>
<reference evidence="7" key="1">
    <citation type="submission" date="2025-08" db="UniProtKB">
        <authorList>
            <consortium name="Ensembl"/>
        </authorList>
    </citation>
    <scope>IDENTIFICATION</scope>
</reference>
<dbReference type="Gene3D" id="1.10.10.60">
    <property type="entry name" value="Homeodomain-like"/>
    <property type="match status" value="1"/>
</dbReference>
<reference evidence="7" key="2">
    <citation type="submission" date="2025-09" db="UniProtKB">
        <authorList>
            <consortium name="Ensembl"/>
        </authorList>
    </citation>
    <scope>IDENTIFICATION</scope>
</reference>
<dbReference type="GO" id="GO:0000981">
    <property type="term" value="F:DNA-binding transcription factor activity, RNA polymerase II-specific"/>
    <property type="evidence" value="ECO:0007669"/>
    <property type="project" value="TreeGrafter"/>
</dbReference>
<protein>
    <submittedName>
        <fullName evidence="7">Goosecoid homeobox 2</fullName>
    </submittedName>
</protein>
<dbReference type="PANTHER" id="PTHR46643:SF1">
    <property type="entry name" value="HOMEOBOX PROTEIN GOOSECOID-2"/>
    <property type="match status" value="1"/>
</dbReference>
<name>A0A8C0VFS7_CYACU</name>
<evidence type="ECO:0000256" key="1">
    <source>
        <dbReference type="ARBA" id="ARBA00004123"/>
    </source>
</evidence>
<organism evidence="7 8">
    <name type="scientific">Cyanistes caeruleus</name>
    <name type="common">Eurasian blue tit</name>
    <name type="synonym">Parus caeruleus</name>
    <dbReference type="NCBI Taxonomy" id="156563"/>
    <lineage>
        <taxon>Eukaryota</taxon>
        <taxon>Metazoa</taxon>
        <taxon>Chordata</taxon>
        <taxon>Craniata</taxon>
        <taxon>Vertebrata</taxon>
        <taxon>Euteleostomi</taxon>
        <taxon>Archelosauria</taxon>
        <taxon>Archosauria</taxon>
        <taxon>Dinosauria</taxon>
        <taxon>Saurischia</taxon>
        <taxon>Theropoda</taxon>
        <taxon>Coelurosauria</taxon>
        <taxon>Aves</taxon>
        <taxon>Neognathae</taxon>
        <taxon>Neoaves</taxon>
        <taxon>Telluraves</taxon>
        <taxon>Australaves</taxon>
        <taxon>Passeriformes</taxon>
        <taxon>Paridae</taxon>
        <taxon>Cyanistes</taxon>
    </lineage>
</organism>
<keyword evidence="3 4" id="KW-0238">DNA-binding</keyword>
<proteinExistence type="inferred from homology"/>
<gene>
    <name evidence="7" type="primary">GSC2</name>
</gene>
<evidence type="ECO:0000256" key="2">
    <source>
        <dbReference type="ARBA" id="ARBA00006503"/>
    </source>
</evidence>
<dbReference type="GO" id="GO:0000978">
    <property type="term" value="F:RNA polymerase II cis-regulatory region sequence-specific DNA binding"/>
    <property type="evidence" value="ECO:0007669"/>
    <property type="project" value="TreeGrafter"/>
</dbReference>
<keyword evidence="3 4" id="KW-0539">Nucleus</keyword>
<dbReference type="SUPFAM" id="SSF46689">
    <property type="entry name" value="Homeodomain-like"/>
    <property type="match status" value="1"/>
</dbReference>
<evidence type="ECO:0000313" key="8">
    <source>
        <dbReference type="Proteomes" id="UP000694410"/>
    </source>
</evidence>
<comment type="similarity">
    <text evidence="2">Belongs to the paired homeobox family. Bicoid subfamily.</text>
</comment>
<comment type="subcellular location">
    <subcellularLocation>
        <location evidence="1 3 4">Nucleus</location>
    </subcellularLocation>
</comment>
<dbReference type="InterPro" id="IPR009057">
    <property type="entry name" value="Homeodomain-like_sf"/>
</dbReference>
<feature type="domain" description="Homeobox" evidence="6">
    <location>
        <begin position="139"/>
        <end position="189"/>
    </location>
</feature>
<dbReference type="Ensembl" id="ENSCCET00000035382.1">
    <property type="protein sequence ID" value="ENSCCEP00000023423.1"/>
    <property type="gene ID" value="ENSCCEG00000020974.1"/>
</dbReference>
<sequence length="297" mass="33645">MSSEPVSGADPGRRGLKKPRPFSIEDILSSPAKKNPQVLVPLYLQNMLDCTPKQLCELETIPASSLQEEEEEEEEEEELEGAGCNCCCCSHTSARSLQDLPGWLDARFPWPMQLFHPAVRVCKSTQKSSELQTFQQMQRRTRRHRTIFTEEQLQALETLFHQNQYPDVVTREHLANRIHLKEERVEVRFCHLVRGCWLQSPRNTDWGIVLSFLGGLQIHGLILKSILVHLTKESLSLASSGRIQTISAGLICTGIQSHRLTRSLPPRITCHTQTWPALLLIPCSQVCIPCLGDLCDF</sequence>
<evidence type="ECO:0000256" key="3">
    <source>
        <dbReference type="PROSITE-ProRule" id="PRU00108"/>
    </source>
</evidence>
<dbReference type="GO" id="GO:0005634">
    <property type="term" value="C:nucleus"/>
    <property type="evidence" value="ECO:0007669"/>
    <property type="project" value="UniProtKB-SubCell"/>
</dbReference>
<dbReference type="SMART" id="SM00389">
    <property type="entry name" value="HOX"/>
    <property type="match status" value="1"/>
</dbReference>
<dbReference type="InterPro" id="IPR051440">
    <property type="entry name" value="Goosecoid-like_HB"/>
</dbReference>
<feature type="region of interest" description="Disordered" evidence="5">
    <location>
        <begin position="1"/>
        <end position="21"/>
    </location>
</feature>
<evidence type="ECO:0000256" key="5">
    <source>
        <dbReference type="SAM" id="MobiDB-lite"/>
    </source>
</evidence>
<keyword evidence="3 4" id="KW-0371">Homeobox</keyword>
<dbReference type="PROSITE" id="PS50071">
    <property type="entry name" value="HOMEOBOX_2"/>
    <property type="match status" value="1"/>
</dbReference>
<evidence type="ECO:0000256" key="4">
    <source>
        <dbReference type="RuleBase" id="RU000682"/>
    </source>
</evidence>
<dbReference type="AlphaFoldDB" id="A0A8C0VFS7"/>
<dbReference type="InterPro" id="IPR001356">
    <property type="entry name" value="HD"/>
</dbReference>
<evidence type="ECO:0000259" key="6">
    <source>
        <dbReference type="PROSITE" id="PS50071"/>
    </source>
</evidence>
<dbReference type="Proteomes" id="UP000694410">
    <property type="component" value="Unplaced"/>
</dbReference>
<dbReference type="PANTHER" id="PTHR46643">
    <property type="entry name" value="HOMEOBOX PROTEIN GOOSECOID-RELATED"/>
    <property type="match status" value="1"/>
</dbReference>
<evidence type="ECO:0000313" key="7">
    <source>
        <dbReference type="Ensembl" id="ENSCCEP00000023423.1"/>
    </source>
</evidence>
<accession>A0A8C0VFS7</accession>
<keyword evidence="8" id="KW-1185">Reference proteome</keyword>